<dbReference type="Proteomes" id="UP000234681">
    <property type="component" value="Chromosome 4"/>
</dbReference>
<evidence type="ECO:0000313" key="2">
    <source>
        <dbReference type="Proteomes" id="UP000234681"/>
    </source>
</evidence>
<accession>A6IDU2</accession>
<dbReference type="AlphaFoldDB" id="A6IDU2"/>
<name>A6IDU2_RAT</name>
<proteinExistence type="predicted"/>
<protein>
    <submittedName>
        <fullName evidence="1">RCG27885</fullName>
    </submittedName>
</protein>
<sequence length="72" mass="8175">MCCCLPGQAEMTGRLKWNLINHPNPNCNQFRSLTLQEVEKAGEEESLSQRITSGHLYSTERKMARPLLTGKK</sequence>
<evidence type="ECO:0000313" key="1">
    <source>
        <dbReference type="EMBL" id="EDM15029.1"/>
    </source>
</evidence>
<organism evidence="1 2">
    <name type="scientific">Rattus norvegicus</name>
    <name type="common">Rat</name>
    <dbReference type="NCBI Taxonomy" id="10116"/>
    <lineage>
        <taxon>Eukaryota</taxon>
        <taxon>Metazoa</taxon>
        <taxon>Chordata</taxon>
        <taxon>Craniata</taxon>
        <taxon>Vertebrata</taxon>
        <taxon>Euteleostomi</taxon>
        <taxon>Mammalia</taxon>
        <taxon>Eutheria</taxon>
        <taxon>Euarchontoglires</taxon>
        <taxon>Glires</taxon>
        <taxon>Rodentia</taxon>
        <taxon>Myomorpha</taxon>
        <taxon>Muroidea</taxon>
        <taxon>Muridae</taxon>
        <taxon>Murinae</taxon>
        <taxon>Rattus</taxon>
    </lineage>
</organism>
<dbReference type="EMBL" id="CH473959">
    <property type="protein sequence ID" value="EDM15029.1"/>
    <property type="molecule type" value="Genomic_DNA"/>
</dbReference>
<gene>
    <name evidence="1" type="ORF">rCG_27885</name>
</gene>
<reference evidence="2" key="1">
    <citation type="submission" date="2005-09" db="EMBL/GenBank/DDBJ databases">
        <authorList>
            <person name="Mural R.J."/>
            <person name="Li P.W."/>
            <person name="Adams M.D."/>
            <person name="Amanatides P.G."/>
            <person name="Baden-Tillson H."/>
            <person name="Barnstead M."/>
            <person name="Chin S.H."/>
            <person name="Dew I."/>
            <person name="Evans C.A."/>
            <person name="Ferriera S."/>
            <person name="Flanigan M."/>
            <person name="Fosler C."/>
            <person name="Glodek A."/>
            <person name="Gu Z."/>
            <person name="Holt R.A."/>
            <person name="Jennings D."/>
            <person name="Kraft C.L."/>
            <person name="Lu F."/>
            <person name="Nguyen T."/>
            <person name="Nusskern D.R."/>
            <person name="Pfannkoch C.M."/>
            <person name="Sitter C."/>
            <person name="Sutton G.G."/>
            <person name="Venter J.C."/>
            <person name="Wang Z."/>
            <person name="Woodage T."/>
            <person name="Zheng X.H."/>
            <person name="Zhong F."/>
        </authorList>
    </citation>
    <scope>NUCLEOTIDE SEQUENCE [LARGE SCALE GENOMIC DNA]</scope>
    <source>
        <strain>BN</strain>
        <strain evidence="2">Sprague-Dawley</strain>
    </source>
</reference>